<keyword evidence="1" id="KW-1133">Transmembrane helix</keyword>
<protein>
    <submittedName>
        <fullName evidence="2">Positive regulator of sigma(E), RseC/MucC</fullName>
    </submittedName>
</protein>
<dbReference type="PANTHER" id="PTHR35867:SF1">
    <property type="entry name" value="PROTEIN RSEC"/>
    <property type="match status" value="1"/>
</dbReference>
<name>A0A1H8QCS4_9GAMM</name>
<sequence>MIREQGQVVATGGGRCRVRIQRHGACSGCDIRRGCGIGLLARAMPGRTAEITCETGETLRQGQRVEVGVSERGVVSAAALVYLLPVVALLAAAVLGSPWGDAVAIPAAGAGFVSALVVARALARRMTDRGAYRPVVLADRPARGDDRSE</sequence>
<keyword evidence="3" id="KW-1185">Reference proteome</keyword>
<dbReference type="Proteomes" id="UP000199657">
    <property type="component" value="Unassembled WGS sequence"/>
</dbReference>
<keyword evidence="1" id="KW-0472">Membrane</keyword>
<dbReference type="InterPro" id="IPR007359">
    <property type="entry name" value="SigmaE_reg_RseC_MucC"/>
</dbReference>
<dbReference type="EMBL" id="FOEG01000001">
    <property type="protein sequence ID" value="SEO51801.1"/>
    <property type="molecule type" value="Genomic_DNA"/>
</dbReference>
<proteinExistence type="predicted"/>
<dbReference type="AlphaFoldDB" id="A0A1H8QCS4"/>
<dbReference type="STRING" id="406100.SAMN04488052_101488"/>
<reference evidence="2 3" key="1">
    <citation type="submission" date="2016-10" db="EMBL/GenBank/DDBJ databases">
        <authorList>
            <person name="de Groot N.N."/>
        </authorList>
    </citation>
    <scope>NUCLEOTIDE SEQUENCE [LARGE SCALE GENOMIC DNA]</scope>
    <source>
        <strain evidence="2 3">CGMCC 1.6291</strain>
    </source>
</reference>
<dbReference type="PANTHER" id="PTHR35867">
    <property type="entry name" value="PROTEIN RSEC"/>
    <property type="match status" value="1"/>
</dbReference>
<evidence type="ECO:0000313" key="3">
    <source>
        <dbReference type="Proteomes" id="UP000199657"/>
    </source>
</evidence>
<gene>
    <name evidence="2" type="ORF">SAMN04488052_101488</name>
</gene>
<feature type="transmembrane region" description="Helical" evidence="1">
    <location>
        <begin position="74"/>
        <end position="96"/>
    </location>
</feature>
<dbReference type="InterPro" id="IPR026268">
    <property type="entry name" value="RseC"/>
</dbReference>
<dbReference type="OrthoDB" id="9795854at2"/>
<dbReference type="Pfam" id="PF04246">
    <property type="entry name" value="RseC_MucC"/>
    <property type="match status" value="1"/>
</dbReference>
<evidence type="ECO:0000313" key="2">
    <source>
        <dbReference type="EMBL" id="SEO51801.1"/>
    </source>
</evidence>
<dbReference type="PIRSF" id="PIRSF004923">
    <property type="entry name" value="RseC"/>
    <property type="match status" value="1"/>
</dbReference>
<feature type="transmembrane region" description="Helical" evidence="1">
    <location>
        <begin position="102"/>
        <end position="123"/>
    </location>
</feature>
<evidence type="ECO:0000256" key="1">
    <source>
        <dbReference type="SAM" id="Phobius"/>
    </source>
</evidence>
<accession>A0A1H8QCS4</accession>
<dbReference type="RefSeq" id="WP_091639615.1">
    <property type="nucleotide sequence ID" value="NZ_FOEG01000001.1"/>
</dbReference>
<keyword evidence="1" id="KW-0812">Transmembrane</keyword>
<organism evidence="2 3">
    <name type="scientific">Aquisalimonas asiatica</name>
    <dbReference type="NCBI Taxonomy" id="406100"/>
    <lineage>
        <taxon>Bacteria</taxon>
        <taxon>Pseudomonadati</taxon>
        <taxon>Pseudomonadota</taxon>
        <taxon>Gammaproteobacteria</taxon>
        <taxon>Chromatiales</taxon>
        <taxon>Ectothiorhodospiraceae</taxon>
        <taxon>Aquisalimonas</taxon>
    </lineage>
</organism>